<accession>A0A1G1ZTD8</accession>
<gene>
    <name evidence="3" type="ORF">A3H63_00595</name>
</gene>
<dbReference type="Pfam" id="PF02517">
    <property type="entry name" value="Rce1-like"/>
    <property type="match status" value="1"/>
</dbReference>
<organism evidence="3 4">
    <name type="scientific">Candidatus Harrisonbacteria bacterium RIFCSPLOWO2_02_FULL_45_10c</name>
    <dbReference type="NCBI Taxonomy" id="1798410"/>
    <lineage>
        <taxon>Bacteria</taxon>
        <taxon>Candidatus Harrisoniibacteriota</taxon>
    </lineage>
</organism>
<feature type="transmembrane region" description="Helical" evidence="1">
    <location>
        <begin position="204"/>
        <end position="220"/>
    </location>
</feature>
<feature type="transmembrane region" description="Helical" evidence="1">
    <location>
        <begin position="118"/>
        <end position="142"/>
    </location>
</feature>
<proteinExistence type="predicted"/>
<feature type="transmembrane region" description="Helical" evidence="1">
    <location>
        <begin position="227"/>
        <end position="248"/>
    </location>
</feature>
<feature type="transmembrane region" description="Helical" evidence="1">
    <location>
        <begin position="6"/>
        <end position="27"/>
    </location>
</feature>
<keyword evidence="1" id="KW-0472">Membrane</keyword>
<feature type="transmembrane region" description="Helical" evidence="1">
    <location>
        <begin position="39"/>
        <end position="64"/>
    </location>
</feature>
<dbReference type="GO" id="GO:0080120">
    <property type="term" value="P:CAAX-box protein maturation"/>
    <property type="evidence" value="ECO:0007669"/>
    <property type="project" value="UniProtKB-ARBA"/>
</dbReference>
<feature type="transmembrane region" description="Helical" evidence="1">
    <location>
        <begin position="148"/>
        <end position="169"/>
    </location>
</feature>
<dbReference type="GO" id="GO:0004175">
    <property type="term" value="F:endopeptidase activity"/>
    <property type="evidence" value="ECO:0007669"/>
    <property type="project" value="UniProtKB-ARBA"/>
</dbReference>
<keyword evidence="1" id="KW-0812">Transmembrane</keyword>
<evidence type="ECO:0000313" key="4">
    <source>
        <dbReference type="Proteomes" id="UP000176284"/>
    </source>
</evidence>
<feature type="transmembrane region" description="Helical" evidence="1">
    <location>
        <begin position="181"/>
        <end position="198"/>
    </location>
</feature>
<dbReference type="InterPro" id="IPR003675">
    <property type="entry name" value="Rce1/LyrA-like_dom"/>
</dbReference>
<feature type="transmembrane region" description="Helical" evidence="1">
    <location>
        <begin position="76"/>
        <end position="97"/>
    </location>
</feature>
<protein>
    <recommendedName>
        <fullName evidence="2">CAAX prenyl protease 2/Lysostaphin resistance protein A-like domain-containing protein</fullName>
    </recommendedName>
</protein>
<reference evidence="3 4" key="1">
    <citation type="journal article" date="2016" name="Nat. Commun.">
        <title>Thousands of microbial genomes shed light on interconnected biogeochemical processes in an aquifer system.</title>
        <authorList>
            <person name="Anantharaman K."/>
            <person name="Brown C.T."/>
            <person name="Hug L.A."/>
            <person name="Sharon I."/>
            <person name="Castelle C.J."/>
            <person name="Probst A.J."/>
            <person name="Thomas B.C."/>
            <person name="Singh A."/>
            <person name="Wilkins M.J."/>
            <person name="Karaoz U."/>
            <person name="Brodie E.L."/>
            <person name="Williams K.H."/>
            <person name="Hubbard S.S."/>
            <person name="Banfield J.F."/>
        </authorList>
    </citation>
    <scope>NUCLEOTIDE SEQUENCE [LARGE SCALE GENOMIC DNA]</scope>
</reference>
<comment type="caution">
    <text evidence="3">The sequence shown here is derived from an EMBL/GenBank/DDBJ whole genome shotgun (WGS) entry which is preliminary data.</text>
</comment>
<name>A0A1G1ZTD8_9BACT</name>
<sequence length="251" mass="28025">MFIDIVLFGMAIFTYATLANQSLVQALKKDRAPWQFSNWSYLIDAAIILALWLPLEFGIVKYFLATSSVAASPAMLPFYTALYKILALLLALSWFLIVRQFPMDFRLSARNSDWNPAIKHFLALAPILITIGVATNFTAFIGFAKINLWSLLIPFIALYAIAIPEELLFRGMIQHITEHFFGKKIGLALAAIIFGLAHANSGDFRYVILATIAGYGYGLVYQKTKSIFPAALVHAGVDIVWVLFFYTATPK</sequence>
<dbReference type="Proteomes" id="UP000176284">
    <property type="component" value="Unassembled WGS sequence"/>
</dbReference>
<dbReference type="AlphaFoldDB" id="A0A1G1ZTD8"/>
<evidence type="ECO:0000259" key="2">
    <source>
        <dbReference type="Pfam" id="PF02517"/>
    </source>
</evidence>
<feature type="domain" description="CAAX prenyl protease 2/Lysostaphin resistance protein A-like" evidence="2">
    <location>
        <begin position="149"/>
        <end position="239"/>
    </location>
</feature>
<evidence type="ECO:0000256" key="1">
    <source>
        <dbReference type="SAM" id="Phobius"/>
    </source>
</evidence>
<evidence type="ECO:0000313" key="3">
    <source>
        <dbReference type="EMBL" id="OGY67993.1"/>
    </source>
</evidence>
<dbReference type="EMBL" id="MHJM01000011">
    <property type="protein sequence ID" value="OGY67993.1"/>
    <property type="molecule type" value="Genomic_DNA"/>
</dbReference>
<keyword evidence="1" id="KW-1133">Transmembrane helix</keyword>